<comment type="caution">
    <text evidence="3">The sequence shown here is derived from an EMBL/GenBank/DDBJ whole genome shotgun (WGS) entry which is preliminary data.</text>
</comment>
<evidence type="ECO:0000313" key="4">
    <source>
        <dbReference type="Proteomes" id="UP000824238"/>
    </source>
</evidence>
<feature type="signal peptide" evidence="2">
    <location>
        <begin position="1"/>
        <end position="24"/>
    </location>
</feature>
<reference evidence="3" key="1">
    <citation type="submission" date="2020-10" db="EMBL/GenBank/DDBJ databases">
        <authorList>
            <person name="Gilroy R."/>
        </authorList>
    </citation>
    <scope>NUCLEOTIDE SEQUENCE</scope>
    <source>
        <strain evidence="3">ChiGjej3B3-7149</strain>
    </source>
</reference>
<reference evidence="3" key="2">
    <citation type="journal article" date="2021" name="PeerJ">
        <title>Extensive microbial diversity within the chicken gut microbiome revealed by metagenomics and culture.</title>
        <authorList>
            <person name="Gilroy R."/>
            <person name="Ravi A."/>
            <person name="Getino M."/>
            <person name="Pursley I."/>
            <person name="Horton D.L."/>
            <person name="Alikhan N.F."/>
            <person name="Baker D."/>
            <person name="Gharbi K."/>
            <person name="Hall N."/>
            <person name="Watson M."/>
            <person name="Adriaenssens E.M."/>
            <person name="Foster-Nyarko E."/>
            <person name="Jarju S."/>
            <person name="Secka A."/>
            <person name="Antonio M."/>
            <person name="Oren A."/>
            <person name="Chaudhuri R.R."/>
            <person name="La Ragione R."/>
            <person name="Hildebrand F."/>
            <person name="Pallen M.J."/>
        </authorList>
    </citation>
    <scope>NUCLEOTIDE SEQUENCE</scope>
    <source>
        <strain evidence="3">ChiGjej3B3-7149</strain>
    </source>
</reference>
<feature type="chain" id="PRO_5039260476" evidence="2">
    <location>
        <begin position="25"/>
        <end position="265"/>
    </location>
</feature>
<feature type="compositionally biased region" description="Low complexity" evidence="1">
    <location>
        <begin position="39"/>
        <end position="52"/>
    </location>
</feature>
<evidence type="ECO:0000256" key="1">
    <source>
        <dbReference type="SAM" id="MobiDB-lite"/>
    </source>
</evidence>
<organism evidence="3 4">
    <name type="scientific">Candidatus Scatomorpha intestinigallinarum</name>
    <dbReference type="NCBI Taxonomy" id="2840923"/>
    <lineage>
        <taxon>Bacteria</taxon>
        <taxon>Bacillati</taxon>
        <taxon>Bacillota</taxon>
        <taxon>Clostridia</taxon>
        <taxon>Eubacteriales</taxon>
        <taxon>Candidatus Scatomorpha</taxon>
    </lineage>
</organism>
<dbReference type="EMBL" id="DVHH01000035">
    <property type="protein sequence ID" value="HIR54240.1"/>
    <property type="molecule type" value="Genomic_DNA"/>
</dbReference>
<sequence length="265" mass="27417">MKTKYSLAALVLAALLLVLGGCGAEEPPAADYGSGGAGQASDAGQAPGAGQAEDVGETSGPPAVPDPIRALDGAQRDFESGVELEVSGEVFVFDRHVYDFQAPESLTDSSDLLTYKLLCQGAGLGLESMYQDGTYREYALVWEDYVLGYLTTDVGCWTLYIPDSLELDDSPSESGESSGGSGGISGGFQNDSFGIVVEPGEQVPDSVPQEYRCESCGGSGDCAACGGDGWADNIYYGEHDAFECGVCDGSGDCPVCEGEGVWIIG</sequence>
<dbReference type="Proteomes" id="UP000824238">
    <property type="component" value="Unassembled WGS sequence"/>
</dbReference>
<dbReference type="InterPro" id="IPR036410">
    <property type="entry name" value="HSP_DnaJ_Cys-rich_dom_sf"/>
</dbReference>
<gene>
    <name evidence="3" type="ORF">IAD36_01375</name>
</gene>
<keyword evidence="2" id="KW-0732">Signal</keyword>
<protein>
    <submittedName>
        <fullName evidence="3">Uncharacterized protein</fullName>
    </submittedName>
</protein>
<feature type="region of interest" description="Disordered" evidence="1">
    <location>
        <begin position="30"/>
        <end position="67"/>
    </location>
</feature>
<dbReference type="SUPFAM" id="SSF57938">
    <property type="entry name" value="DnaJ/Hsp40 cysteine-rich domain"/>
    <property type="match status" value="1"/>
</dbReference>
<evidence type="ECO:0000256" key="2">
    <source>
        <dbReference type="SAM" id="SignalP"/>
    </source>
</evidence>
<dbReference type="AlphaFoldDB" id="A0A9D1DK22"/>
<evidence type="ECO:0000313" key="3">
    <source>
        <dbReference type="EMBL" id="HIR54240.1"/>
    </source>
</evidence>
<proteinExistence type="predicted"/>
<name>A0A9D1DK22_9FIRM</name>
<dbReference type="PROSITE" id="PS51257">
    <property type="entry name" value="PROKAR_LIPOPROTEIN"/>
    <property type="match status" value="1"/>
</dbReference>
<accession>A0A9D1DK22</accession>